<evidence type="ECO:0000313" key="4">
    <source>
        <dbReference type="Proteomes" id="UP000431264"/>
    </source>
</evidence>
<dbReference type="OrthoDB" id="384974at2"/>
<reference evidence="4" key="1">
    <citation type="submission" date="2019-05" db="EMBL/GenBank/DDBJ databases">
        <title>Flavobacterium profundi sp. nov., isolated from a deep-sea seamount.</title>
        <authorList>
            <person name="Zhang D.-C."/>
        </authorList>
    </citation>
    <scope>NUCLEOTIDE SEQUENCE [LARGE SCALE GENOMIC DNA]</scope>
    <source>
        <strain evidence="4">TP390</strain>
    </source>
</reference>
<evidence type="ECO:0000259" key="2">
    <source>
        <dbReference type="Pfam" id="PF08327"/>
    </source>
</evidence>
<protein>
    <recommendedName>
        <fullName evidence="2">Activator of Hsp90 ATPase homologue 1/2-like C-terminal domain-containing protein</fullName>
    </recommendedName>
</protein>
<accession>A0A6I4IF17</accession>
<dbReference type="InterPro" id="IPR013538">
    <property type="entry name" value="ASHA1/2-like_C"/>
</dbReference>
<dbReference type="Proteomes" id="UP000431264">
    <property type="component" value="Unassembled WGS sequence"/>
</dbReference>
<dbReference type="InterPro" id="IPR023393">
    <property type="entry name" value="START-like_dom_sf"/>
</dbReference>
<proteinExistence type="inferred from homology"/>
<evidence type="ECO:0000256" key="1">
    <source>
        <dbReference type="ARBA" id="ARBA00006817"/>
    </source>
</evidence>
<dbReference type="AlphaFoldDB" id="A0A6I4IF17"/>
<sequence>MTFNHLGEIDDYKELPNDEKASEWSNSKEQYLLNETNGSTHVVVNLNSVEEYATYFEDVFPKALAIVKELSERNCITITTKIKAPIEKVWNYWNEPEHITQWCAASDDWHTPKAVNNCLTGGQFTNTMAAKDGSFSFDFSGTYTAVKPNELLAYTLEDGRIVRIIFVPVKDQLQIIETFEAETQNPMEMQQSGWQNILDNFKKYVENH</sequence>
<evidence type="ECO:0000313" key="3">
    <source>
        <dbReference type="EMBL" id="MVO08205.1"/>
    </source>
</evidence>
<dbReference type="CDD" id="cd08897">
    <property type="entry name" value="SRPBCC_CalC_Aha1-like_4"/>
    <property type="match status" value="1"/>
</dbReference>
<dbReference type="SUPFAM" id="SSF55961">
    <property type="entry name" value="Bet v1-like"/>
    <property type="match status" value="1"/>
</dbReference>
<dbReference type="Pfam" id="PF08327">
    <property type="entry name" value="AHSA1"/>
    <property type="match status" value="1"/>
</dbReference>
<keyword evidence="4" id="KW-1185">Reference proteome</keyword>
<name>A0A6I4IF17_9FLAO</name>
<feature type="domain" description="Activator of Hsp90 ATPase homologue 1/2-like C-terminal" evidence="2">
    <location>
        <begin position="83"/>
        <end position="206"/>
    </location>
</feature>
<dbReference type="EMBL" id="WQLW01000002">
    <property type="protein sequence ID" value="MVO08205.1"/>
    <property type="molecule type" value="Genomic_DNA"/>
</dbReference>
<dbReference type="Gene3D" id="3.30.530.20">
    <property type="match status" value="1"/>
</dbReference>
<comment type="caution">
    <text evidence="3">The sequence shown here is derived from an EMBL/GenBank/DDBJ whole genome shotgun (WGS) entry which is preliminary data.</text>
</comment>
<gene>
    <name evidence="3" type="ORF">GOQ30_03380</name>
</gene>
<organism evidence="3 4">
    <name type="scientific">Flavobacterium profundi</name>
    <dbReference type="NCBI Taxonomy" id="1774945"/>
    <lineage>
        <taxon>Bacteria</taxon>
        <taxon>Pseudomonadati</taxon>
        <taxon>Bacteroidota</taxon>
        <taxon>Flavobacteriia</taxon>
        <taxon>Flavobacteriales</taxon>
        <taxon>Flavobacteriaceae</taxon>
        <taxon>Flavobacterium</taxon>
    </lineage>
</organism>
<comment type="similarity">
    <text evidence="1">Belongs to the AHA1 family.</text>
</comment>